<name>A0ABC8JVA5_ERUVS</name>
<evidence type="ECO:0000313" key="2">
    <source>
        <dbReference type="Proteomes" id="UP001642260"/>
    </source>
</evidence>
<organism evidence="1 2">
    <name type="scientific">Eruca vesicaria subsp. sativa</name>
    <name type="common">Garden rocket</name>
    <name type="synonym">Eruca sativa</name>
    <dbReference type="NCBI Taxonomy" id="29727"/>
    <lineage>
        <taxon>Eukaryota</taxon>
        <taxon>Viridiplantae</taxon>
        <taxon>Streptophyta</taxon>
        <taxon>Embryophyta</taxon>
        <taxon>Tracheophyta</taxon>
        <taxon>Spermatophyta</taxon>
        <taxon>Magnoliopsida</taxon>
        <taxon>eudicotyledons</taxon>
        <taxon>Gunneridae</taxon>
        <taxon>Pentapetalae</taxon>
        <taxon>rosids</taxon>
        <taxon>malvids</taxon>
        <taxon>Brassicales</taxon>
        <taxon>Brassicaceae</taxon>
        <taxon>Brassiceae</taxon>
        <taxon>Eruca</taxon>
    </lineage>
</organism>
<reference evidence="1 2" key="1">
    <citation type="submission" date="2022-03" db="EMBL/GenBank/DDBJ databases">
        <authorList>
            <person name="Macdonald S."/>
            <person name="Ahmed S."/>
            <person name="Newling K."/>
        </authorList>
    </citation>
    <scope>NUCLEOTIDE SEQUENCE [LARGE SCALE GENOMIC DNA]</scope>
</reference>
<evidence type="ECO:0000313" key="1">
    <source>
        <dbReference type="EMBL" id="CAH8343085.1"/>
    </source>
</evidence>
<dbReference type="AlphaFoldDB" id="A0ABC8JVA5"/>
<gene>
    <name evidence="1" type="ORF">ERUC_LOCUS16018</name>
</gene>
<keyword evidence="2" id="KW-1185">Reference proteome</keyword>
<sequence>MSLHNPQSSSPQPRVVFILNGSPLLYRLIPSLHSPLLLTGHLVINRELKAPIPCASSSAFSIVITSISSHIVNKTSFNGRRLQHWREPVQLKSWVRLTHGAHQKLVHSLYIRYN</sequence>
<dbReference type="Proteomes" id="UP001642260">
    <property type="component" value="Unassembled WGS sequence"/>
</dbReference>
<protein>
    <submittedName>
        <fullName evidence="1">Uncharacterized protein</fullName>
    </submittedName>
</protein>
<accession>A0ABC8JVA5</accession>
<proteinExistence type="predicted"/>
<comment type="caution">
    <text evidence="1">The sequence shown here is derived from an EMBL/GenBank/DDBJ whole genome shotgun (WGS) entry which is preliminary data.</text>
</comment>
<dbReference type="EMBL" id="CAKOAT010150265">
    <property type="protein sequence ID" value="CAH8343085.1"/>
    <property type="molecule type" value="Genomic_DNA"/>
</dbReference>